<comment type="caution">
    <text evidence="1">The sequence shown here is derived from an EMBL/GenBank/DDBJ whole genome shotgun (WGS) entry which is preliminary data.</text>
</comment>
<accession>A0AAD6T7T1</accession>
<protein>
    <submittedName>
        <fullName evidence="1">Uncharacterized protein</fullName>
    </submittedName>
</protein>
<gene>
    <name evidence="1" type="ORF">C8F04DRAFT_1302260</name>
</gene>
<dbReference type="AlphaFoldDB" id="A0AAD6T7T1"/>
<reference evidence="1" key="1">
    <citation type="submission" date="2023-03" db="EMBL/GenBank/DDBJ databases">
        <title>Massive genome expansion in bonnet fungi (Mycena s.s.) driven by repeated elements and novel gene families across ecological guilds.</title>
        <authorList>
            <consortium name="Lawrence Berkeley National Laboratory"/>
            <person name="Harder C.B."/>
            <person name="Miyauchi S."/>
            <person name="Viragh M."/>
            <person name="Kuo A."/>
            <person name="Thoen E."/>
            <person name="Andreopoulos B."/>
            <person name="Lu D."/>
            <person name="Skrede I."/>
            <person name="Drula E."/>
            <person name="Henrissat B."/>
            <person name="Morin E."/>
            <person name="Kohler A."/>
            <person name="Barry K."/>
            <person name="LaButti K."/>
            <person name="Morin E."/>
            <person name="Salamov A."/>
            <person name="Lipzen A."/>
            <person name="Mereny Z."/>
            <person name="Hegedus B."/>
            <person name="Baldrian P."/>
            <person name="Stursova M."/>
            <person name="Weitz H."/>
            <person name="Taylor A."/>
            <person name="Grigoriev I.V."/>
            <person name="Nagy L.G."/>
            <person name="Martin F."/>
            <person name="Kauserud H."/>
        </authorList>
    </citation>
    <scope>NUCLEOTIDE SEQUENCE</scope>
    <source>
        <strain evidence="1">CBHHK200</strain>
    </source>
</reference>
<keyword evidence="2" id="KW-1185">Reference proteome</keyword>
<proteinExistence type="predicted"/>
<evidence type="ECO:0000313" key="1">
    <source>
        <dbReference type="EMBL" id="KAJ7041404.1"/>
    </source>
</evidence>
<evidence type="ECO:0000313" key="2">
    <source>
        <dbReference type="Proteomes" id="UP001218188"/>
    </source>
</evidence>
<name>A0AAD6T7T1_9AGAR</name>
<organism evidence="1 2">
    <name type="scientific">Mycena alexandri</name>
    <dbReference type="NCBI Taxonomy" id="1745969"/>
    <lineage>
        <taxon>Eukaryota</taxon>
        <taxon>Fungi</taxon>
        <taxon>Dikarya</taxon>
        <taxon>Basidiomycota</taxon>
        <taxon>Agaricomycotina</taxon>
        <taxon>Agaricomycetes</taxon>
        <taxon>Agaricomycetidae</taxon>
        <taxon>Agaricales</taxon>
        <taxon>Marasmiineae</taxon>
        <taxon>Mycenaceae</taxon>
        <taxon>Mycena</taxon>
    </lineage>
</organism>
<dbReference type="Proteomes" id="UP001218188">
    <property type="component" value="Unassembled WGS sequence"/>
</dbReference>
<sequence length="286" mass="31954">MANPSSRQGYKQRLKAYLFTLQRFDAVYSIHSAPAQRVPPASLCRRTITIGLPPDVAVDVRGQSGREVREGRADAESKGGVGVNTFWTPLLRPAQPLLLALHLFYTPCGAEFFARSISKGQMSFWNTQRTGTFAQRSFTGVRFIYFDPNGIARSGQFSQVVPQRNASCVYTLTNGYAHGSISQRPADNGIEFCGTGVCSRERGRVVVRGRGRTPTPTRLERHGEYLHGRRARWNGPRLHVQMTGFRHRFHFAPSPPTRDGETRALILVSTDSWTPRPAPPLFRLAL</sequence>
<dbReference type="EMBL" id="JARJCM010000017">
    <property type="protein sequence ID" value="KAJ7041404.1"/>
    <property type="molecule type" value="Genomic_DNA"/>
</dbReference>